<evidence type="ECO:0000256" key="7">
    <source>
        <dbReference type="ARBA" id="ARBA00034754"/>
    </source>
</evidence>
<dbReference type="Gene3D" id="1.10.8.60">
    <property type="match status" value="1"/>
</dbReference>
<evidence type="ECO:0000256" key="4">
    <source>
        <dbReference type="ARBA" id="ARBA00022695"/>
    </source>
</evidence>
<comment type="caution">
    <text evidence="11">The sequence shown here is derived from an EMBL/GenBank/DDBJ whole genome shotgun (WGS) entry which is preliminary data.</text>
</comment>
<dbReference type="Gene3D" id="3.40.50.300">
    <property type="entry name" value="P-loop containing nucleotide triphosphate hydrolases"/>
    <property type="match status" value="1"/>
</dbReference>
<keyword evidence="5" id="KW-0235">DNA replication</keyword>
<gene>
    <name evidence="11" type="ORF">B5F14_08535</name>
</gene>
<evidence type="ECO:0000313" key="11">
    <source>
        <dbReference type="EMBL" id="OUP57797.1"/>
    </source>
</evidence>
<feature type="domain" description="DNA polymerase III delta N-terminal" evidence="9">
    <location>
        <begin position="3"/>
        <end position="119"/>
    </location>
</feature>
<dbReference type="SUPFAM" id="SSF52540">
    <property type="entry name" value="P-loop containing nucleoside triphosphate hydrolases"/>
    <property type="match status" value="1"/>
</dbReference>
<keyword evidence="3" id="KW-0808">Transferase</keyword>
<evidence type="ECO:0000259" key="9">
    <source>
        <dbReference type="Pfam" id="PF06144"/>
    </source>
</evidence>
<evidence type="ECO:0000256" key="3">
    <source>
        <dbReference type="ARBA" id="ARBA00022679"/>
    </source>
</evidence>
<keyword evidence="12" id="KW-1185">Reference proteome</keyword>
<protein>
    <recommendedName>
        <fullName evidence="2">DNA polymerase III subunit delta</fullName>
        <ecNumber evidence="1">2.7.7.7</ecNumber>
    </recommendedName>
</protein>
<reference evidence="12" key="1">
    <citation type="submission" date="2017-04" db="EMBL/GenBank/DDBJ databases">
        <title>Function of individual gut microbiota members based on whole genome sequencing of pure cultures obtained from chicken caecum.</title>
        <authorList>
            <person name="Medvecky M."/>
            <person name="Cejkova D."/>
            <person name="Polansky O."/>
            <person name="Karasova D."/>
            <person name="Kubasova T."/>
            <person name="Cizek A."/>
            <person name="Rychlik I."/>
        </authorList>
    </citation>
    <scope>NUCLEOTIDE SEQUENCE [LARGE SCALE GENOMIC DNA]</scope>
    <source>
        <strain evidence="12">An178</strain>
    </source>
</reference>
<name>A0A1Y4LM77_9FIRM</name>
<accession>A0A1Y4LM77</accession>
<keyword evidence="6" id="KW-0239">DNA-directed DNA polymerase</keyword>
<dbReference type="EC" id="2.7.7.7" evidence="1"/>
<evidence type="ECO:0000256" key="5">
    <source>
        <dbReference type="ARBA" id="ARBA00022705"/>
    </source>
</evidence>
<feature type="domain" description="DNA polymerase III delta subunit-like C-terminal" evidence="10">
    <location>
        <begin position="190"/>
        <end position="308"/>
    </location>
</feature>
<dbReference type="PANTHER" id="PTHR34388:SF1">
    <property type="entry name" value="DNA POLYMERASE III SUBUNIT DELTA"/>
    <property type="match status" value="1"/>
</dbReference>
<dbReference type="Proteomes" id="UP000195447">
    <property type="component" value="Unassembled WGS sequence"/>
</dbReference>
<dbReference type="InterPro" id="IPR010372">
    <property type="entry name" value="DNA_pol3_delta_N"/>
</dbReference>
<dbReference type="GO" id="GO:0003887">
    <property type="term" value="F:DNA-directed DNA polymerase activity"/>
    <property type="evidence" value="ECO:0007669"/>
    <property type="project" value="UniProtKB-KW"/>
</dbReference>
<dbReference type="EMBL" id="NFKM01000019">
    <property type="protein sequence ID" value="OUP57797.1"/>
    <property type="molecule type" value="Genomic_DNA"/>
</dbReference>
<dbReference type="RefSeq" id="WP_087159004.1">
    <property type="nucleotide sequence ID" value="NZ_NFKM01000019.1"/>
</dbReference>
<dbReference type="Gene3D" id="1.20.272.10">
    <property type="match status" value="1"/>
</dbReference>
<dbReference type="GO" id="GO:0006261">
    <property type="term" value="P:DNA-templated DNA replication"/>
    <property type="evidence" value="ECO:0007669"/>
    <property type="project" value="TreeGrafter"/>
</dbReference>
<proteinExistence type="inferred from homology"/>
<keyword evidence="4" id="KW-0548">Nucleotidyltransferase</keyword>
<dbReference type="GO" id="GO:0009360">
    <property type="term" value="C:DNA polymerase III complex"/>
    <property type="evidence" value="ECO:0007669"/>
    <property type="project" value="InterPro"/>
</dbReference>
<dbReference type="PANTHER" id="PTHR34388">
    <property type="entry name" value="DNA POLYMERASE III SUBUNIT DELTA"/>
    <property type="match status" value="1"/>
</dbReference>
<evidence type="ECO:0000259" key="10">
    <source>
        <dbReference type="Pfam" id="PF21694"/>
    </source>
</evidence>
<dbReference type="NCBIfam" id="TIGR01128">
    <property type="entry name" value="holA"/>
    <property type="match status" value="1"/>
</dbReference>
<dbReference type="Pfam" id="PF21694">
    <property type="entry name" value="DNA_pol3_delta_C"/>
    <property type="match status" value="1"/>
</dbReference>
<dbReference type="InterPro" id="IPR027417">
    <property type="entry name" value="P-loop_NTPase"/>
</dbReference>
<sequence length="311" mass="36182">MNYILHGHDEGRVKQKINALKTKHHIQNVIVFDATDDEQQDVFNEMDTISIFDDDKMIVIENATFLSSKDTTKYDIKGFIDRSTNDESVILVFCCPSDKLDTRKKTVKELISQSTVYPCIALDEKSLPGYINEELKKLNLKMDRDAIKWFSARAGFDALRIEQELIKFKTFNDHITLKDVQDLMVCEPLNDVFKMVDALFERNALRLLAYYRNFRKLNMEPVAINGLLSGQIRFLFQVRVLMDQGNSKEEIARRLKAHPYRVQINMQRAYNFTSDELLEKLSILAKLDQDMKMGLVDKDEGFEQFILGMLQ</sequence>
<dbReference type="AlphaFoldDB" id="A0A1Y4LM77"/>
<comment type="similarity">
    <text evidence="7">Belongs to the DNA polymerase HolA subunit family.</text>
</comment>
<dbReference type="InterPro" id="IPR048466">
    <property type="entry name" value="DNA_pol3_delta-like_C"/>
</dbReference>
<dbReference type="InterPro" id="IPR008921">
    <property type="entry name" value="DNA_pol3_clamp-load_cplx_C"/>
</dbReference>
<evidence type="ECO:0000256" key="2">
    <source>
        <dbReference type="ARBA" id="ARBA00017703"/>
    </source>
</evidence>
<dbReference type="InterPro" id="IPR005790">
    <property type="entry name" value="DNA_polIII_delta"/>
</dbReference>
<evidence type="ECO:0000256" key="6">
    <source>
        <dbReference type="ARBA" id="ARBA00022932"/>
    </source>
</evidence>
<organism evidence="11 12">
    <name type="scientific">Faecalitalea cylindroides</name>
    <dbReference type="NCBI Taxonomy" id="39483"/>
    <lineage>
        <taxon>Bacteria</taxon>
        <taxon>Bacillati</taxon>
        <taxon>Bacillota</taxon>
        <taxon>Erysipelotrichia</taxon>
        <taxon>Erysipelotrichales</taxon>
        <taxon>Erysipelotrichaceae</taxon>
        <taxon>Faecalitalea</taxon>
    </lineage>
</organism>
<dbReference type="Pfam" id="PF06144">
    <property type="entry name" value="DNA_pol3_delta"/>
    <property type="match status" value="1"/>
</dbReference>
<comment type="catalytic activity">
    <reaction evidence="8">
        <text>DNA(n) + a 2'-deoxyribonucleoside 5'-triphosphate = DNA(n+1) + diphosphate</text>
        <dbReference type="Rhea" id="RHEA:22508"/>
        <dbReference type="Rhea" id="RHEA-COMP:17339"/>
        <dbReference type="Rhea" id="RHEA-COMP:17340"/>
        <dbReference type="ChEBI" id="CHEBI:33019"/>
        <dbReference type="ChEBI" id="CHEBI:61560"/>
        <dbReference type="ChEBI" id="CHEBI:173112"/>
        <dbReference type="EC" id="2.7.7.7"/>
    </reaction>
</comment>
<dbReference type="GO" id="GO:0003677">
    <property type="term" value="F:DNA binding"/>
    <property type="evidence" value="ECO:0007669"/>
    <property type="project" value="InterPro"/>
</dbReference>
<dbReference type="SUPFAM" id="SSF48019">
    <property type="entry name" value="post-AAA+ oligomerization domain-like"/>
    <property type="match status" value="1"/>
</dbReference>
<evidence type="ECO:0000256" key="8">
    <source>
        <dbReference type="ARBA" id="ARBA00049244"/>
    </source>
</evidence>
<evidence type="ECO:0000313" key="12">
    <source>
        <dbReference type="Proteomes" id="UP000195447"/>
    </source>
</evidence>
<evidence type="ECO:0000256" key="1">
    <source>
        <dbReference type="ARBA" id="ARBA00012417"/>
    </source>
</evidence>